<proteinExistence type="predicted"/>
<gene>
    <name evidence="1" type="ORF">RAG0_06388</name>
</gene>
<dbReference type="Proteomes" id="UP000178912">
    <property type="component" value="Unassembled WGS sequence"/>
</dbReference>
<sequence length="46" mass="4993">MSTLHNFAITLISRTTIKSKTAVALVRTTDNKSSAKIKGRENVGMT</sequence>
<reference evidence="2" key="1">
    <citation type="submission" date="2016-03" db="EMBL/GenBank/DDBJ databases">
        <authorList>
            <person name="Guldener U."/>
        </authorList>
    </citation>
    <scope>NUCLEOTIDE SEQUENCE [LARGE SCALE GENOMIC DNA]</scope>
    <source>
        <strain evidence="2">04CH-RAC-A.6.1</strain>
    </source>
</reference>
<protein>
    <submittedName>
        <fullName evidence="1">Uncharacterized protein</fullName>
    </submittedName>
</protein>
<name>A0A1E1KK81_9HELO</name>
<evidence type="ECO:0000313" key="1">
    <source>
        <dbReference type="EMBL" id="CZS97224.1"/>
    </source>
</evidence>
<accession>A0A1E1KK81</accession>
<keyword evidence="2" id="KW-1185">Reference proteome</keyword>
<organism evidence="1 2">
    <name type="scientific">Rhynchosporium agropyri</name>
    <dbReference type="NCBI Taxonomy" id="914238"/>
    <lineage>
        <taxon>Eukaryota</taxon>
        <taxon>Fungi</taxon>
        <taxon>Dikarya</taxon>
        <taxon>Ascomycota</taxon>
        <taxon>Pezizomycotina</taxon>
        <taxon>Leotiomycetes</taxon>
        <taxon>Helotiales</taxon>
        <taxon>Ploettnerulaceae</taxon>
        <taxon>Rhynchosporium</taxon>
    </lineage>
</organism>
<dbReference type="EMBL" id="FJUX01000031">
    <property type="protein sequence ID" value="CZS97224.1"/>
    <property type="molecule type" value="Genomic_DNA"/>
</dbReference>
<dbReference type="AlphaFoldDB" id="A0A1E1KK81"/>
<evidence type="ECO:0000313" key="2">
    <source>
        <dbReference type="Proteomes" id="UP000178912"/>
    </source>
</evidence>